<dbReference type="SMART" id="SM00317">
    <property type="entry name" value="SET"/>
    <property type="match status" value="1"/>
</dbReference>
<proteinExistence type="predicted"/>
<dbReference type="GeneID" id="106511480"/>
<dbReference type="STRING" id="52670.A0A2I4AJN9"/>
<dbReference type="Proteomes" id="UP000192220">
    <property type="component" value="Unplaced"/>
</dbReference>
<feature type="region of interest" description="Disordered" evidence="1">
    <location>
        <begin position="511"/>
        <end position="533"/>
    </location>
</feature>
<evidence type="ECO:0000259" key="2">
    <source>
        <dbReference type="PROSITE" id="PS50280"/>
    </source>
</evidence>
<dbReference type="Pfam" id="PF00856">
    <property type="entry name" value="SET"/>
    <property type="match status" value="1"/>
</dbReference>
<dbReference type="SUPFAM" id="SSF82199">
    <property type="entry name" value="SET domain"/>
    <property type="match status" value="1"/>
</dbReference>
<protein>
    <submittedName>
        <fullName evidence="4">Uncharacterized protein LOC106511480</fullName>
    </submittedName>
</protein>
<evidence type="ECO:0000313" key="4">
    <source>
        <dbReference type="RefSeq" id="XP_013855686.1"/>
    </source>
</evidence>
<reference evidence="4" key="1">
    <citation type="submission" date="2025-08" db="UniProtKB">
        <authorList>
            <consortium name="RefSeq"/>
        </authorList>
    </citation>
    <scope>IDENTIFICATION</scope>
</reference>
<evidence type="ECO:0000313" key="3">
    <source>
        <dbReference type="Proteomes" id="UP000192220"/>
    </source>
</evidence>
<dbReference type="RefSeq" id="XP_013855686.1">
    <property type="nucleotide sequence ID" value="XM_014000232.1"/>
</dbReference>
<dbReference type="Gene3D" id="2.170.270.10">
    <property type="entry name" value="SET domain"/>
    <property type="match status" value="1"/>
</dbReference>
<dbReference type="KEGG" id="alim:106511480"/>
<gene>
    <name evidence="4" type="primary">LOC106511480</name>
</gene>
<dbReference type="PROSITE" id="PS50280">
    <property type="entry name" value="SET"/>
    <property type="match status" value="1"/>
</dbReference>
<dbReference type="InParanoid" id="A0A2I4AJN9"/>
<dbReference type="PANTHER" id="PTHR47306">
    <property type="entry name" value="SI:CH211-178J18.4-RELATED"/>
    <property type="match status" value="1"/>
</dbReference>
<accession>A0A2I4AJN9</accession>
<dbReference type="InterPro" id="IPR046341">
    <property type="entry name" value="SET_dom_sf"/>
</dbReference>
<dbReference type="SUPFAM" id="SSF56349">
    <property type="entry name" value="DNA breaking-rejoining enzymes"/>
    <property type="match status" value="1"/>
</dbReference>
<sequence>MAPYDANRHYLLCPVCKKTHAMLPKHLRRACMKKASDDEVMSVVKKAKEDAHEILQSGRMFSFDVIRGISDDPSTMRRLIKELERRHMVVTDIPSNFESSSVIPQTVQPPPTAADVEMTDEPDEVESVSSGETFQCETQQGWQTENRQLMMQKGLYQKHSRDHKLLKEYATFLHKDKGLDNYRQDVDNVARYLHYMDPSGPSLRFVMQPRDKTKQYLRDLQEAKLKKRTQVNYLKSLRRFLYFHTYDADLKQEDPVLHAHCVDFLEFLKLQQTKSSKQVSKEITRKRHEILTTTAEITTPDTLAVLKLAKKDFLTVIGKVFPEESSLQMSEIMHVVYYLQAIIILKHAQRVGVAKSMTVEEWMARKPVKEHCVVGVKEHKTAAQEVAMFALTQEEEMWFDIYYTRIRPQILRSKGCKEDLDQGKFFLSSRGTPIYNPSNDLARLHTKYGIKPVSSQEARRLTETAMKTRVDVDKALVADYLTHSNARAEKHYRMKTPTNILTARLILDSVQAGSSNDSEQETPCDEARASTSGSTQMDVHAAFDKLLQDHPISLDGEVPSKAARTAISEKHQRQLYERWLKAQMKLRVQHVLDQFSRRLPTEARVQAWITSKGWKSNIPSASKIVQDWKPTGSLEDAVRSDRVVKCIKSQKWTGLAISEIEGKNRGVVTTRDFLPGEVVCDYHGKLVSHRKGEEIHRDIQLSESGYMFFFKNKGKALCIDAHEEHCECHPEKLTFGRLINHSRKHPNIKPRLYIFTSDGVEKEVILFIASQKIRVNEELLFDYGVKRKSYCGEGLDLDWL</sequence>
<keyword evidence="3" id="KW-1185">Reference proteome</keyword>
<dbReference type="GO" id="GO:0003677">
    <property type="term" value="F:DNA binding"/>
    <property type="evidence" value="ECO:0007669"/>
    <property type="project" value="InterPro"/>
</dbReference>
<name>A0A2I4AJN9_AUSLI</name>
<organism evidence="3 4">
    <name type="scientific">Austrofundulus limnaeus</name>
    <name type="common">Annual killifish</name>
    <dbReference type="NCBI Taxonomy" id="52670"/>
    <lineage>
        <taxon>Eukaryota</taxon>
        <taxon>Metazoa</taxon>
        <taxon>Chordata</taxon>
        <taxon>Craniata</taxon>
        <taxon>Vertebrata</taxon>
        <taxon>Euteleostomi</taxon>
        <taxon>Actinopterygii</taxon>
        <taxon>Neopterygii</taxon>
        <taxon>Teleostei</taxon>
        <taxon>Neoteleostei</taxon>
        <taxon>Acanthomorphata</taxon>
        <taxon>Ovalentaria</taxon>
        <taxon>Atherinomorphae</taxon>
        <taxon>Cyprinodontiformes</taxon>
        <taxon>Rivulidae</taxon>
        <taxon>Austrofundulus</taxon>
    </lineage>
</organism>
<dbReference type="AlphaFoldDB" id="A0A2I4AJN9"/>
<dbReference type="OrthoDB" id="8929197at2759"/>
<dbReference type="InterPro" id="IPR001214">
    <property type="entry name" value="SET_dom"/>
</dbReference>
<feature type="domain" description="SET" evidence="2">
    <location>
        <begin position="653"/>
        <end position="784"/>
    </location>
</feature>
<dbReference type="PANTHER" id="PTHR47306:SF2">
    <property type="entry name" value="CORE-BINDING (CB) DOMAIN-CONTAINING PROTEIN"/>
    <property type="match status" value="1"/>
</dbReference>
<dbReference type="InterPro" id="IPR011010">
    <property type="entry name" value="DNA_brk_join_enz"/>
</dbReference>
<evidence type="ECO:0000256" key="1">
    <source>
        <dbReference type="SAM" id="MobiDB-lite"/>
    </source>
</evidence>